<feature type="region of interest" description="Disordered" evidence="1">
    <location>
        <begin position="13"/>
        <end position="49"/>
    </location>
</feature>
<feature type="non-terminal residue" evidence="2">
    <location>
        <position position="267"/>
    </location>
</feature>
<comment type="caution">
    <text evidence="2">The sequence shown here is derived from an EMBL/GenBank/DDBJ whole genome shotgun (WGS) entry which is preliminary data.</text>
</comment>
<feature type="compositionally biased region" description="Low complexity" evidence="1">
    <location>
        <begin position="13"/>
        <end position="28"/>
    </location>
</feature>
<feature type="region of interest" description="Disordered" evidence="1">
    <location>
        <begin position="208"/>
        <end position="240"/>
    </location>
</feature>
<feature type="region of interest" description="Disordered" evidence="1">
    <location>
        <begin position="248"/>
        <end position="267"/>
    </location>
</feature>
<evidence type="ECO:0000256" key="1">
    <source>
        <dbReference type="SAM" id="MobiDB-lite"/>
    </source>
</evidence>
<dbReference type="Proteomes" id="UP001189429">
    <property type="component" value="Unassembled WGS sequence"/>
</dbReference>
<protein>
    <recommendedName>
        <fullName evidence="4">Ribosome assembly protein 3</fullName>
    </recommendedName>
</protein>
<evidence type="ECO:0000313" key="2">
    <source>
        <dbReference type="EMBL" id="CAK0826953.1"/>
    </source>
</evidence>
<gene>
    <name evidence="2" type="ORF">PCOR1329_LOCUS26606</name>
</gene>
<evidence type="ECO:0000313" key="3">
    <source>
        <dbReference type="Proteomes" id="UP001189429"/>
    </source>
</evidence>
<accession>A0ABN9S6Z3</accession>
<name>A0ABN9S6Z3_9DINO</name>
<keyword evidence="3" id="KW-1185">Reference proteome</keyword>
<feature type="non-terminal residue" evidence="2">
    <location>
        <position position="1"/>
    </location>
</feature>
<proteinExistence type="predicted"/>
<reference evidence="2" key="1">
    <citation type="submission" date="2023-10" db="EMBL/GenBank/DDBJ databases">
        <authorList>
            <person name="Chen Y."/>
            <person name="Shah S."/>
            <person name="Dougan E. K."/>
            <person name="Thang M."/>
            <person name="Chan C."/>
        </authorList>
    </citation>
    <scope>NUCLEOTIDE SEQUENCE [LARGE SCALE GENOMIC DNA]</scope>
</reference>
<dbReference type="EMBL" id="CAUYUJ010009493">
    <property type="protein sequence ID" value="CAK0826953.1"/>
    <property type="molecule type" value="Genomic_DNA"/>
</dbReference>
<sequence length="267" mass="26926">CASGALRAALARLRPAAASAPGEPSAQPRRGEEAAQATSPASATEPGPQAALAALAAVARGDASMGLEAQILRSGERDPSEESLGDGRAELAAAQGALKAAFGDGGLEAALAAAACDDVPTRQEAEAVAFRDCFKAALGDGRFQTVLAAADAAEELEEVAAPARGGAPAGPEAEAEAEAAALRRIFPGAFRAALEGGRFEAALAAAAAAEEQEEAKTRPEQPGVPEPLWEQPPAAMPAGSATLFERLVQAELPPGTPRARLRRRLTA</sequence>
<organism evidence="2 3">
    <name type="scientific">Prorocentrum cordatum</name>
    <dbReference type="NCBI Taxonomy" id="2364126"/>
    <lineage>
        <taxon>Eukaryota</taxon>
        <taxon>Sar</taxon>
        <taxon>Alveolata</taxon>
        <taxon>Dinophyceae</taxon>
        <taxon>Prorocentrales</taxon>
        <taxon>Prorocentraceae</taxon>
        <taxon>Prorocentrum</taxon>
    </lineage>
</organism>
<evidence type="ECO:0008006" key="4">
    <source>
        <dbReference type="Google" id="ProtNLM"/>
    </source>
</evidence>